<accession>A0ABX2WIL4</accession>
<dbReference type="Proteomes" id="UP000093918">
    <property type="component" value="Unassembled WGS sequence"/>
</dbReference>
<feature type="compositionally biased region" description="Basic and acidic residues" evidence="1">
    <location>
        <begin position="24"/>
        <end position="33"/>
    </location>
</feature>
<gene>
    <name evidence="2" type="ORF">A9Z40_03110</name>
</gene>
<dbReference type="EMBL" id="LZEM01000018">
    <property type="protein sequence ID" value="OAZ40944.1"/>
    <property type="molecule type" value="Genomic_DNA"/>
</dbReference>
<organism evidence="2 3">
    <name type="scientific">Microbacterium arborescens</name>
    <dbReference type="NCBI Taxonomy" id="33883"/>
    <lineage>
        <taxon>Bacteria</taxon>
        <taxon>Bacillati</taxon>
        <taxon>Actinomycetota</taxon>
        <taxon>Actinomycetes</taxon>
        <taxon>Micrococcales</taxon>
        <taxon>Microbacteriaceae</taxon>
        <taxon>Microbacterium</taxon>
    </lineage>
</organism>
<reference evidence="3" key="1">
    <citation type="submission" date="2016-06" db="EMBL/GenBank/DDBJ databases">
        <title>Genome sequencing of cellulolytic organisms.</title>
        <authorList>
            <person name="Bohra V."/>
            <person name="Dafale N.A."/>
            <person name="Purohit H.J."/>
        </authorList>
    </citation>
    <scope>NUCLEOTIDE SEQUENCE [LARGE SCALE GENOMIC DNA]</scope>
    <source>
        <strain evidence="3">ND21</strain>
    </source>
</reference>
<sequence>MLKLYSVTIGGIDHTMQLDEHDAERLGRRHEVTLQKPAKAAPAAPRNKARKPSNKAAKPAAEKVVETPPATPDDQTPADSVDDADKAADEAADTPDDGESADSGTDEDW</sequence>
<evidence type="ECO:0000256" key="1">
    <source>
        <dbReference type="SAM" id="MobiDB-lite"/>
    </source>
</evidence>
<keyword evidence="3" id="KW-1185">Reference proteome</keyword>
<evidence type="ECO:0000313" key="2">
    <source>
        <dbReference type="EMBL" id="OAZ40944.1"/>
    </source>
</evidence>
<feature type="region of interest" description="Disordered" evidence="1">
    <location>
        <begin position="24"/>
        <end position="109"/>
    </location>
</feature>
<feature type="compositionally biased region" description="Low complexity" evidence="1">
    <location>
        <begin position="66"/>
        <end position="79"/>
    </location>
</feature>
<feature type="compositionally biased region" description="Acidic residues" evidence="1">
    <location>
        <begin position="90"/>
        <end position="109"/>
    </location>
</feature>
<name>A0ABX2WIL4_9MICO</name>
<evidence type="ECO:0000313" key="3">
    <source>
        <dbReference type="Proteomes" id="UP000093918"/>
    </source>
</evidence>
<protein>
    <submittedName>
        <fullName evidence="2">Uncharacterized protein</fullName>
    </submittedName>
</protein>
<proteinExistence type="predicted"/>
<feature type="compositionally biased region" description="Low complexity" evidence="1">
    <location>
        <begin position="36"/>
        <end position="46"/>
    </location>
</feature>
<dbReference type="RefSeq" id="WP_064956050.1">
    <property type="nucleotide sequence ID" value="NZ_LZEM01000018.1"/>
</dbReference>
<comment type="caution">
    <text evidence="2">The sequence shown here is derived from an EMBL/GenBank/DDBJ whole genome shotgun (WGS) entry which is preliminary data.</text>
</comment>